<comment type="caution">
    <text evidence="7">The sequence shown here is derived from an EMBL/GenBank/DDBJ whole genome shotgun (WGS) entry which is preliminary data.</text>
</comment>
<evidence type="ECO:0000313" key="8">
    <source>
        <dbReference type="Proteomes" id="UP000037510"/>
    </source>
</evidence>
<dbReference type="InterPro" id="IPR000884">
    <property type="entry name" value="TSP1_rpt"/>
</dbReference>
<dbReference type="PROSITE" id="PS50092">
    <property type="entry name" value="TSP1"/>
    <property type="match status" value="4"/>
</dbReference>
<feature type="non-terminal residue" evidence="7">
    <location>
        <position position="823"/>
    </location>
</feature>
<accession>A0A0L7KRY1</accession>
<dbReference type="STRING" id="104452.A0A0L7KRY1"/>
<proteinExistence type="predicted"/>
<evidence type="ECO:0000313" key="7">
    <source>
        <dbReference type="EMBL" id="KOB65764.1"/>
    </source>
</evidence>
<protein>
    <submittedName>
        <fullName evidence="7">Lacunin</fullName>
    </submittedName>
</protein>
<feature type="compositionally biased region" description="Low complexity" evidence="5">
    <location>
        <begin position="745"/>
        <end position="768"/>
    </location>
</feature>
<dbReference type="AlphaFoldDB" id="A0A0L7KRY1"/>
<evidence type="ECO:0000256" key="2">
    <source>
        <dbReference type="ARBA" id="ARBA00022525"/>
    </source>
</evidence>
<evidence type="ECO:0000259" key="6">
    <source>
        <dbReference type="Pfam" id="PF05986"/>
    </source>
</evidence>
<feature type="compositionally biased region" description="Polar residues" evidence="5">
    <location>
        <begin position="793"/>
        <end position="823"/>
    </location>
</feature>
<dbReference type="EMBL" id="JTDY01006697">
    <property type="protein sequence ID" value="KOB65764.1"/>
    <property type="molecule type" value="Genomic_DNA"/>
</dbReference>
<feature type="domain" description="ADAMTS/ADAMTS-like Spacer 1" evidence="6">
    <location>
        <begin position="214"/>
        <end position="272"/>
    </location>
</feature>
<dbReference type="InterPro" id="IPR010294">
    <property type="entry name" value="ADAMTS_spacer1"/>
</dbReference>
<name>A0A0L7KRY1_OPEBR</name>
<organism evidence="7 8">
    <name type="scientific">Operophtera brumata</name>
    <name type="common">Winter moth</name>
    <name type="synonym">Phalaena brumata</name>
    <dbReference type="NCBI Taxonomy" id="104452"/>
    <lineage>
        <taxon>Eukaryota</taxon>
        <taxon>Metazoa</taxon>
        <taxon>Ecdysozoa</taxon>
        <taxon>Arthropoda</taxon>
        <taxon>Hexapoda</taxon>
        <taxon>Insecta</taxon>
        <taxon>Pterygota</taxon>
        <taxon>Neoptera</taxon>
        <taxon>Endopterygota</taxon>
        <taxon>Lepidoptera</taxon>
        <taxon>Glossata</taxon>
        <taxon>Ditrysia</taxon>
        <taxon>Geometroidea</taxon>
        <taxon>Geometridae</taxon>
        <taxon>Larentiinae</taxon>
        <taxon>Operophtera</taxon>
    </lineage>
</organism>
<keyword evidence="4" id="KW-0677">Repeat</keyword>
<keyword evidence="2" id="KW-0964">Secreted</keyword>
<dbReference type="GO" id="GO:0006508">
    <property type="term" value="P:proteolysis"/>
    <property type="evidence" value="ECO:0007669"/>
    <property type="project" value="TreeGrafter"/>
</dbReference>
<reference evidence="7 8" key="1">
    <citation type="journal article" date="2015" name="Genome Biol. Evol.">
        <title>The genome of winter moth (Operophtera brumata) provides a genomic perspective on sexual dimorphism and phenology.</title>
        <authorList>
            <person name="Derks M.F."/>
            <person name="Smit S."/>
            <person name="Salis L."/>
            <person name="Schijlen E."/>
            <person name="Bossers A."/>
            <person name="Mateman C."/>
            <person name="Pijl A.S."/>
            <person name="de Ridder D."/>
            <person name="Groenen M.A."/>
            <person name="Visser M.E."/>
            <person name="Megens H.J."/>
        </authorList>
    </citation>
    <scope>NUCLEOTIDE SEQUENCE [LARGE SCALE GENOMIC DNA]</scope>
    <source>
        <strain evidence="7">WM2013NL</strain>
        <tissue evidence="7">Head and thorax</tissue>
    </source>
</reference>
<evidence type="ECO:0000256" key="4">
    <source>
        <dbReference type="ARBA" id="ARBA00022737"/>
    </source>
</evidence>
<dbReference type="Pfam" id="PF19030">
    <property type="entry name" value="TSP1_ADAMTS"/>
    <property type="match status" value="5"/>
</dbReference>
<dbReference type="FunFam" id="2.20.100.10:FF:000005">
    <property type="entry name" value="ADAM metallopeptidase with thrombospondin type 1 motif 9"/>
    <property type="match status" value="1"/>
</dbReference>
<evidence type="ECO:0000256" key="1">
    <source>
        <dbReference type="ARBA" id="ARBA00004613"/>
    </source>
</evidence>
<dbReference type="Proteomes" id="UP000037510">
    <property type="component" value="Unassembled WGS sequence"/>
</dbReference>
<evidence type="ECO:0000256" key="5">
    <source>
        <dbReference type="SAM" id="MobiDB-lite"/>
    </source>
</evidence>
<dbReference type="PANTHER" id="PTHR13723:SF281">
    <property type="entry name" value="PAPILIN"/>
    <property type="match status" value="1"/>
</dbReference>
<dbReference type="Pfam" id="PF05986">
    <property type="entry name" value="ADAMTS_spacer1"/>
    <property type="match status" value="1"/>
</dbReference>
<dbReference type="GO" id="GO:0005576">
    <property type="term" value="C:extracellular region"/>
    <property type="evidence" value="ECO:0007669"/>
    <property type="project" value="UniProtKB-SubCell"/>
</dbReference>
<feature type="non-terminal residue" evidence="7">
    <location>
        <position position="1"/>
    </location>
</feature>
<gene>
    <name evidence="7" type="ORF">OBRU01_22268</name>
</gene>
<dbReference type="GO" id="GO:0031012">
    <property type="term" value="C:extracellular matrix"/>
    <property type="evidence" value="ECO:0007669"/>
    <property type="project" value="TreeGrafter"/>
</dbReference>
<feature type="compositionally biased region" description="Low complexity" evidence="5">
    <location>
        <begin position="694"/>
        <end position="720"/>
    </location>
</feature>
<keyword evidence="3" id="KW-0732">Signal</keyword>
<sequence length="823" mass="91311">TQDCPAGSKDFRAEQCSEYDDQLFRDIKYNQVLLVPDAGLPSRLQEFQGRGVLGVRRPAVQGYQIQLNCMPHAERFYYRHKAEVIDGTRCNDDSFDVCVNGTCQRAPNPCELNCMPHAERFYYRHKAEVIDGTRCNDDSFDVCVNGTCQRAPNPCELNCMPHAERFYYRHKAEVIDGTRCNDDSFDVCVNGTWQPVGCDMMLGSSAKEDNCRESLRAKNGTFYLNGDYHIDFPRNLFIAGALWSYERSQQGFAAPDKLRCLGPTNEPLYLSVRIHTYHIDFPRNLFTAGAIKNTYLPHRLPAEPLHSRRTLLLQDENVGIEYEYSLPTDMAPRQNKRYNWVHDEFTPCSTNCGGGFQTRTVTCRSREELEVVDDGLCDDGLRPPTNQSCNTQACDPQWVPGAWGQCSKRCGKGGSRSREVSCQKIISNGYPSIVAEKECFELLGPKPELFQTCNENATCPTWFTGPWKPCNMLCDEGKQSRQVVCYQKTGRRITVLGDDQCEDERPAEEQPCMLKPCEGIDWVVSPWNGCDSCLSTIRTRTAFCANKNHEVKDSSFCDHHPTPSTQEACDRTKLPACEVQWYATQWSNCGEGLQSRKVFCGLFDGASVLKVDDSRCAGQTKYNVTKTCEIPKEQCPKQWFTGPWSACDKTCGSGVQLRRVMCLQAGDQVSDCHEFDENGSGWATSELESEFTDSDSTLSSNDLITLGSGTGSTETLSTDDLTTDTDSDETGSGSTTDTLIDDTDSTLSSDDLIARSGTGSTETLSTDDLTTDTDSDETGSGSTTDSLIDDTEPTGTDLSSPSTQYSPGSTESSASEDTNTTGT</sequence>
<comment type="subcellular location">
    <subcellularLocation>
        <location evidence="1">Secreted</location>
    </subcellularLocation>
</comment>
<dbReference type="Gene3D" id="2.20.100.10">
    <property type="entry name" value="Thrombospondin type-1 (TSP1) repeat"/>
    <property type="match status" value="4"/>
</dbReference>
<keyword evidence="8" id="KW-1185">Reference proteome</keyword>
<dbReference type="SMART" id="SM00209">
    <property type="entry name" value="TSP1"/>
    <property type="match status" value="5"/>
</dbReference>
<dbReference type="InterPro" id="IPR050439">
    <property type="entry name" value="ADAMTS_ADAMTS-like"/>
</dbReference>
<dbReference type="InterPro" id="IPR036383">
    <property type="entry name" value="TSP1_rpt_sf"/>
</dbReference>
<dbReference type="GO" id="GO:0004222">
    <property type="term" value="F:metalloendopeptidase activity"/>
    <property type="evidence" value="ECO:0007669"/>
    <property type="project" value="TreeGrafter"/>
</dbReference>
<evidence type="ECO:0000256" key="3">
    <source>
        <dbReference type="ARBA" id="ARBA00022729"/>
    </source>
</evidence>
<feature type="region of interest" description="Disordered" evidence="5">
    <location>
        <begin position="691"/>
        <end position="823"/>
    </location>
</feature>
<dbReference type="Gene3D" id="2.60.120.830">
    <property type="match status" value="1"/>
</dbReference>
<dbReference type="PANTHER" id="PTHR13723">
    <property type="entry name" value="ADAMTS A DISINTEGRIN AND METALLOPROTEASE WITH THROMBOSPONDIN MOTIFS PROTEASE"/>
    <property type="match status" value="1"/>
</dbReference>
<dbReference type="SUPFAM" id="SSF82895">
    <property type="entry name" value="TSP-1 type 1 repeat"/>
    <property type="match status" value="4"/>
</dbReference>
<dbReference type="GO" id="GO:0030198">
    <property type="term" value="P:extracellular matrix organization"/>
    <property type="evidence" value="ECO:0007669"/>
    <property type="project" value="TreeGrafter"/>
</dbReference>